<dbReference type="Proteomes" id="UP000578112">
    <property type="component" value="Unassembled WGS sequence"/>
</dbReference>
<dbReference type="InterPro" id="IPR005158">
    <property type="entry name" value="BTAD"/>
</dbReference>
<dbReference type="Gene3D" id="1.10.10.10">
    <property type="entry name" value="Winged helix-like DNA-binding domain superfamily/Winged helix DNA-binding domain"/>
    <property type="match status" value="1"/>
</dbReference>
<dbReference type="PANTHER" id="PTHR35807:SF1">
    <property type="entry name" value="TRANSCRIPTIONAL REGULATOR REDD"/>
    <property type="match status" value="1"/>
</dbReference>
<protein>
    <submittedName>
        <fullName evidence="7">DNA-binding SARP family transcriptional activator</fullName>
    </submittedName>
</protein>
<dbReference type="GO" id="GO:0000160">
    <property type="term" value="P:phosphorelay signal transduction system"/>
    <property type="evidence" value="ECO:0007669"/>
    <property type="project" value="InterPro"/>
</dbReference>
<organism evidence="7 8">
    <name type="scientific">Actinoplanes digitatis</name>
    <dbReference type="NCBI Taxonomy" id="1868"/>
    <lineage>
        <taxon>Bacteria</taxon>
        <taxon>Bacillati</taxon>
        <taxon>Actinomycetota</taxon>
        <taxon>Actinomycetes</taxon>
        <taxon>Micromonosporales</taxon>
        <taxon>Micromonosporaceae</taxon>
        <taxon>Actinoplanes</taxon>
    </lineage>
</organism>
<dbReference type="SMART" id="SM01043">
    <property type="entry name" value="BTAD"/>
    <property type="match status" value="1"/>
</dbReference>
<comment type="caution">
    <text evidence="7">The sequence shown here is derived from an EMBL/GenBank/DDBJ whole genome shotgun (WGS) entry which is preliminary data.</text>
</comment>
<dbReference type="GO" id="GO:0006355">
    <property type="term" value="P:regulation of DNA-templated transcription"/>
    <property type="evidence" value="ECO:0007669"/>
    <property type="project" value="InterPro"/>
</dbReference>
<dbReference type="InterPro" id="IPR011990">
    <property type="entry name" value="TPR-like_helical_dom_sf"/>
</dbReference>
<keyword evidence="3 7" id="KW-0238">DNA-binding</keyword>
<dbReference type="InterPro" id="IPR051677">
    <property type="entry name" value="AfsR-DnrI-RedD_regulator"/>
</dbReference>
<evidence type="ECO:0000256" key="1">
    <source>
        <dbReference type="ARBA" id="ARBA00005820"/>
    </source>
</evidence>
<feature type="domain" description="OmpR/PhoB-type" evidence="5">
    <location>
        <begin position="21"/>
        <end position="95"/>
    </location>
</feature>
<dbReference type="InterPro" id="IPR001867">
    <property type="entry name" value="OmpR/PhoB-type_DNA-bd"/>
</dbReference>
<dbReference type="SMART" id="SM00862">
    <property type="entry name" value="Trans_reg_C"/>
    <property type="match status" value="1"/>
</dbReference>
<dbReference type="SUPFAM" id="SSF48452">
    <property type="entry name" value="TPR-like"/>
    <property type="match status" value="1"/>
</dbReference>
<evidence type="ECO:0000256" key="3">
    <source>
        <dbReference type="ARBA" id="ARBA00023125"/>
    </source>
</evidence>
<comment type="similarity">
    <text evidence="1">Belongs to the AfsR/DnrI/RedD regulatory family.</text>
</comment>
<dbReference type="Gene3D" id="1.25.40.10">
    <property type="entry name" value="Tetratricopeptide repeat domain"/>
    <property type="match status" value="1"/>
</dbReference>
<dbReference type="EMBL" id="JACHNH010000001">
    <property type="protein sequence ID" value="MBB4766060.1"/>
    <property type="molecule type" value="Genomic_DNA"/>
</dbReference>
<dbReference type="AlphaFoldDB" id="A0A7W7I430"/>
<dbReference type="InterPro" id="IPR016032">
    <property type="entry name" value="Sig_transdc_resp-reg_C-effctor"/>
</dbReference>
<keyword evidence="4" id="KW-0804">Transcription</keyword>
<evidence type="ECO:0000259" key="6">
    <source>
        <dbReference type="SMART" id="SM01043"/>
    </source>
</evidence>
<dbReference type="Pfam" id="PF03704">
    <property type="entry name" value="BTAD"/>
    <property type="match status" value="1"/>
</dbReference>
<evidence type="ECO:0000313" key="7">
    <source>
        <dbReference type="EMBL" id="MBB4766060.1"/>
    </source>
</evidence>
<evidence type="ECO:0000313" key="8">
    <source>
        <dbReference type="Proteomes" id="UP000578112"/>
    </source>
</evidence>
<keyword evidence="8" id="KW-1185">Reference proteome</keyword>
<gene>
    <name evidence="7" type="ORF">BJ971_006616</name>
</gene>
<sequence length="287" mass="30828">MYEIQLFGRLEVRTRGVRLTGQDFGGEKPRQILALLALRGETNGAELAELLWSGRPPAGHRTTVEGYVSLLRHRLDPAGDSRDSAITSRDGGYALVDERVRVDVARFDELVAAASGRTAGRALRPLTAAAHLAGRPLLEDVEHPEWAAEARERYRTRLVTTLLDAGGLALAAGEPSTALELAGRAVDIDPVAERGWAITMAAHRSLGDRVAALRAYDLCRRRLAEDLGVEPSAETRALFLELLRYDGSDPAVDGAVAAILAAAGEAHRPGTVADLLRRAAELAARPQ</sequence>
<proteinExistence type="inferred from homology"/>
<evidence type="ECO:0000256" key="2">
    <source>
        <dbReference type="ARBA" id="ARBA00023015"/>
    </source>
</evidence>
<keyword evidence="2" id="KW-0805">Transcription regulation</keyword>
<dbReference type="InterPro" id="IPR036388">
    <property type="entry name" value="WH-like_DNA-bd_sf"/>
</dbReference>
<evidence type="ECO:0000259" key="5">
    <source>
        <dbReference type="SMART" id="SM00862"/>
    </source>
</evidence>
<dbReference type="RefSeq" id="WP_184997078.1">
    <property type="nucleotide sequence ID" value="NZ_BOMK01000077.1"/>
</dbReference>
<reference evidence="7 8" key="1">
    <citation type="submission" date="2020-08" db="EMBL/GenBank/DDBJ databases">
        <title>Sequencing the genomes of 1000 actinobacteria strains.</title>
        <authorList>
            <person name="Klenk H.-P."/>
        </authorList>
    </citation>
    <scope>NUCLEOTIDE SEQUENCE [LARGE SCALE GENOMIC DNA]</scope>
    <source>
        <strain evidence="7 8">DSM 43149</strain>
    </source>
</reference>
<evidence type="ECO:0000256" key="4">
    <source>
        <dbReference type="ARBA" id="ARBA00023163"/>
    </source>
</evidence>
<dbReference type="GO" id="GO:0003677">
    <property type="term" value="F:DNA binding"/>
    <property type="evidence" value="ECO:0007669"/>
    <property type="project" value="UniProtKB-KW"/>
</dbReference>
<dbReference type="SUPFAM" id="SSF46894">
    <property type="entry name" value="C-terminal effector domain of the bipartite response regulators"/>
    <property type="match status" value="1"/>
</dbReference>
<accession>A0A7W7I430</accession>
<dbReference type="PANTHER" id="PTHR35807">
    <property type="entry name" value="TRANSCRIPTIONAL REGULATOR REDD-RELATED"/>
    <property type="match status" value="1"/>
</dbReference>
<name>A0A7W7I430_9ACTN</name>
<feature type="domain" description="Bacterial transcriptional activator" evidence="6">
    <location>
        <begin position="102"/>
        <end position="243"/>
    </location>
</feature>